<accession>A0A2U1A5E6</accession>
<dbReference type="OrthoDB" id="9098973at2"/>
<dbReference type="Proteomes" id="UP000247772">
    <property type="component" value="Unassembled WGS sequence"/>
</dbReference>
<sequence length="108" mass="11702">MCRRYLVAAAFLIPALSQAFQPVAIPECRAADPDASVQETIDAAKCRARWLLAGAYNRTEGDAMSAVSECAGTFDEVLNHRLTEGVSHDELVVMCADTAMHMGIMKLD</sequence>
<dbReference type="EMBL" id="QJSQ01000037">
    <property type="protein sequence ID" value="PYE14783.1"/>
    <property type="molecule type" value="Genomic_DNA"/>
</dbReference>
<reference evidence="2 3" key="1">
    <citation type="submission" date="2018-06" db="EMBL/GenBank/DDBJ databases">
        <title>Genomic Encyclopedia of Type Strains, Phase IV (KMG-V): Genome sequencing to study the core and pangenomes of soil and plant-associated prokaryotes.</title>
        <authorList>
            <person name="Whitman W."/>
        </authorList>
    </citation>
    <scope>NUCLEOTIDE SEQUENCE [LARGE SCALE GENOMIC DNA]</scope>
    <source>
        <strain evidence="2 3">SRCL-318</strain>
    </source>
</reference>
<feature type="signal peptide" evidence="1">
    <location>
        <begin position="1"/>
        <end position="19"/>
    </location>
</feature>
<evidence type="ECO:0000313" key="3">
    <source>
        <dbReference type="Proteomes" id="UP000247772"/>
    </source>
</evidence>
<evidence type="ECO:0000256" key="1">
    <source>
        <dbReference type="SAM" id="SignalP"/>
    </source>
</evidence>
<organism evidence="2 3">
    <name type="scientific">Paraburkholderia silvatlantica</name>
    <dbReference type="NCBI Taxonomy" id="321895"/>
    <lineage>
        <taxon>Bacteria</taxon>
        <taxon>Pseudomonadati</taxon>
        <taxon>Pseudomonadota</taxon>
        <taxon>Betaproteobacteria</taxon>
        <taxon>Burkholderiales</taxon>
        <taxon>Burkholderiaceae</taxon>
        <taxon>Paraburkholderia</taxon>
    </lineage>
</organism>
<gene>
    <name evidence="2" type="ORF">C7410_13731</name>
</gene>
<comment type="caution">
    <text evidence="2">The sequence shown here is derived from an EMBL/GenBank/DDBJ whole genome shotgun (WGS) entry which is preliminary data.</text>
</comment>
<keyword evidence="1" id="KW-0732">Signal</keyword>
<dbReference type="AlphaFoldDB" id="A0A2U1A5E6"/>
<feature type="chain" id="PRO_5030057724" evidence="1">
    <location>
        <begin position="20"/>
        <end position="108"/>
    </location>
</feature>
<proteinExistence type="predicted"/>
<evidence type="ECO:0000313" key="2">
    <source>
        <dbReference type="EMBL" id="PYE14783.1"/>
    </source>
</evidence>
<name>A0A2U1A5E6_9BURK</name>
<protein>
    <submittedName>
        <fullName evidence="2">Uncharacterized protein</fullName>
    </submittedName>
</protein>